<feature type="compositionally biased region" description="Polar residues" evidence="1">
    <location>
        <begin position="535"/>
        <end position="545"/>
    </location>
</feature>
<feature type="compositionally biased region" description="Basic and acidic residues" evidence="1">
    <location>
        <begin position="121"/>
        <end position="159"/>
    </location>
</feature>
<feature type="compositionally biased region" description="Acidic residues" evidence="1">
    <location>
        <begin position="180"/>
        <end position="190"/>
    </location>
</feature>
<feature type="compositionally biased region" description="Basic and acidic residues" evidence="1">
    <location>
        <begin position="1619"/>
        <end position="1633"/>
    </location>
</feature>
<feature type="compositionally biased region" description="Low complexity" evidence="1">
    <location>
        <begin position="1172"/>
        <end position="1186"/>
    </location>
</feature>
<evidence type="ECO:0000256" key="1">
    <source>
        <dbReference type="SAM" id="MobiDB-lite"/>
    </source>
</evidence>
<feature type="compositionally biased region" description="Polar residues" evidence="1">
    <location>
        <begin position="1193"/>
        <end position="1229"/>
    </location>
</feature>
<feature type="compositionally biased region" description="Polar residues" evidence="1">
    <location>
        <begin position="964"/>
        <end position="983"/>
    </location>
</feature>
<dbReference type="RefSeq" id="XP_022097551.1">
    <property type="nucleotide sequence ID" value="XM_022241859.1"/>
</dbReference>
<dbReference type="KEGG" id="aplc:110983012"/>
<organism evidence="2 3">
    <name type="scientific">Acanthaster planci</name>
    <name type="common">Crown-of-thorns starfish</name>
    <dbReference type="NCBI Taxonomy" id="133434"/>
    <lineage>
        <taxon>Eukaryota</taxon>
        <taxon>Metazoa</taxon>
        <taxon>Echinodermata</taxon>
        <taxon>Eleutherozoa</taxon>
        <taxon>Asterozoa</taxon>
        <taxon>Asteroidea</taxon>
        <taxon>Valvatacea</taxon>
        <taxon>Valvatida</taxon>
        <taxon>Acanthasteridae</taxon>
        <taxon>Acanthaster</taxon>
    </lineage>
</organism>
<feature type="compositionally biased region" description="Basic and acidic residues" evidence="1">
    <location>
        <begin position="268"/>
        <end position="281"/>
    </location>
</feature>
<feature type="compositionally biased region" description="Polar residues" evidence="1">
    <location>
        <begin position="695"/>
        <end position="712"/>
    </location>
</feature>
<feature type="compositionally biased region" description="Polar residues" evidence="1">
    <location>
        <begin position="442"/>
        <end position="456"/>
    </location>
</feature>
<feature type="compositionally biased region" description="Polar residues" evidence="1">
    <location>
        <begin position="1120"/>
        <end position="1137"/>
    </location>
</feature>
<feature type="compositionally biased region" description="Polar residues" evidence="1">
    <location>
        <begin position="622"/>
        <end position="632"/>
    </location>
</feature>
<feature type="region of interest" description="Disordered" evidence="1">
    <location>
        <begin position="1422"/>
        <end position="1468"/>
    </location>
</feature>
<sequence>MDQSTAPASKPSSGRIISHNIHLLNDSYDDQETGSLPSQQKPEGDGLHQENLPPAGSRAMALDNSMGGELPGVEQPDVGDRYSEQFRDSLDERPASNSSADSRGMDDSPIDENPVNSQDSLKVEKQYQDDLKERVRQSFKDLGMEPEGILRDSLEEPSKSGKRKKRKPTSNTEANTTGDSGEDEPSDDGNEPTSDVPANPASYADEPSRHATEPSDSADDRAAPADEPTGYSDEPAGYADEPAGYSDEAAGYADEHPGYADEPSGYADEQKSYSKDPEQHSEPFLGSDEPAASGYANQVGVYEDQAAPKGFPGDKEQDEGNDDLVRTYPNKGEVPTPHGYHSGGLGNAKAPNNYPGDLEYGSNKELDAVVPNRQPEEISGEEINVAPGNYPKDDQYEDAEYGHHPGQGNHRGGDHYPERDSYPHEGGYAEDAGYANDHSYPDQGSGSFPQGGNYPQGNAYEDRAPYENAYTPEGDASDNPKERTPVSSSYPSRYDNQDYADDEEQYGDSGQIPYGQQSSEPYDQTLKDSLDYGQPTGNSNDTVPTDSLDYDRSGDAARNSASQGLPDTQSGNYAQDSLDFGYPEQASDTVHANDTGKRNDIQSSGDADAPYDSLDEDEPYSVPNNILPQRNGESGEAQGPNDNNLQGEWPRNQEPFAVSELQSDVSERSGGSSNKSSANSVRAIPNSFESEKPLVSQTSPHAQGSPGSQNRPPQGRRKTPSRSGSRGLGSRGSSRPSYSELARQRGSVNQKGSAGSNQSSKSRSPEQGDSVSANQNRARSLSNRIKTTPIPADELSAKEFLKRTRSKSDATVERPKVEHSNSQIIKKNGEEVRVAYISDDSGDEGEHFLDDKGSPVDHFGKPLYKDLHGTSKKAEEPKLEYRIKPVPPKQKSPLELQIVNARRTSADAGNKTPHGGKITIARPFQVEEPLLKKEETNQTGLLDDALPPQKNTPKMIEEPVTHKSIAQQEGISESTQTPQLQDRSTQKEETDSPSGSASKTRAPFGEVRLRSVGTIMSGKSMGRGRTPPVLDNKGEDPYRDLRFERDDAQKHGRDNKSAIDRAVNKDIEAEKSSVNASPPPKTKIPLSSTYRKEDFDKPDDYPAGSRGASGASLQDRGIQYTPQTDQDRQQPSLSQPYSRPDPAIQQPVQHQEEYNNPHPFYPNANSQDAFNPQQGFPAPAQQPPIQHNADQHFMQQSWEQQMPSVPWNNTYPPQVPQQLYNSNQPVQNDPQQGGHNPQGGYYNQQYVGYSAPQQNQTQYYDQQQPPDAGYQTYPGGAPQQGRPAGPQDYIASQPPNRPYPNQGARPAPGYYPNPSLPGQNEPPRQRAPPKPKPNFIDLNKSNLTRGPPRRKYSEMQKKVPTPTRINPKKPLPDISRESSQYEDPLAENGHNLGSAQTWAHEDWTRQLIQDQQNLPLRRGHSDTNLYIQNQGPGTIPQGYQPQGATSVPGYSNDAGPGYMQDPRTFQPAYNQTYPPQVPRNLNGQPYSYSADHATQFARNNGFARPQLSGPPGTKVAFADDFRNSFDSDINPMVYANEMTGPGYHHLTKRTSPYNVLPDIPGHPDPDGTSPLRKSDPDGYMARLLKQKQPPQYKEYTLKDYRNLKNDIRLGGLGPDPELISEKQEKVNRQRDYAKSVMQQNKKQLQQSKRLWPKQAESPKDATPSKRDIALAYSQRVPRPRFRPDSPTDGDDWPKDSRTLAIEYSKTVPKPRMPTPPEVWHERMFGASSRQQAKEEVEHEERAASEMARLEELRARHEKEKEEVERLRTEVLS</sequence>
<feature type="region of interest" description="Disordered" evidence="1">
    <location>
        <begin position="1606"/>
        <end position="1718"/>
    </location>
</feature>
<feature type="compositionally biased region" description="Basic and acidic residues" evidence="1">
    <location>
        <begin position="1681"/>
        <end position="1697"/>
    </location>
</feature>
<dbReference type="OrthoDB" id="10057281at2759"/>
<protein>
    <submittedName>
        <fullName evidence="3">Uncharacterized protein LOC110983012 isoform X1</fullName>
    </submittedName>
</protein>
<feature type="compositionally biased region" description="Polar residues" evidence="1">
    <location>
        <begin position="559"/>
        <end position="575"/>
    </location>
</feature>
<dbReference type="CDD" id="cd14686">
    <property type="entry name" value="bZIP"/>
    <property type="match status" value="1"/>
</dbReference>
<feature type="compositionally biased region" description="Basic and acidic residues" evidence="1">
    <location>
        <begin position="1090"/>
        <end position="1100"/>
    </location>
</feature>
<feature type="compositionally biased region" description="Polar residues" evidence="1">
    <location>
        <begin position="1636"/>
        <end position="1648"/>
    </location>
</feature>
<evidence type="ECO:0000313" key="3">
    <source>
        <dbReference type="RefSeq" id="XP_022097551.1"/>
    </source>
</evidence>
<dbReference type="GeneID" id="110983012"/>
<proteinExistence type="predicted"/>
<dbReference type="InterPro" id="IPR027968">
    <property type="entry name" value="JHY"/>
</dbReference>
<feature type="compositionally biased region" description="Basic and acidic residues" evidence="1">
    <location>
        <begin position="1656"/>
        <end position="1668"/>
    </location>
</feature>
<feature type="compositionally biased region" description="Polar residues" evidence="1">
    <location>
        <begin position="1422"/>
        <end position="1449"/>
    </location>
</feature>
<feature type="region of interest" description="Disordered" evidence="1">
    <location>
        <begin position="841"/>
        <end position="876"/>
    </location>
</feature>
<feature type="compositionally biased region" description="Basic and acidic residues" evidence="1">
    <location>
        <begin position="844"/>
        <end position="876"/>
    </location>
</feature>
<dbReference type="GO" id="GO:0035082">
    <property type="term" value="P:axoneme assembly"/>
    <property type="evidence" value="ECO:0007669"/>
    <property type="project" value="TreeGrafter"/>
</dbReference>
<feature type="region of interest" description="Disordered" evidence="1">
    <location>
        <begin position="1752"/>
        <end position="1772"/>
    </location>
</feature>
<gene>
    <name evidence="3" type="primary">LOC110983012</name>
</gene>
<feature type="compositionally biased region" description="Low complexity" evidence="1">
    <location>
        <begin position="668"/>
        <end position="683"/>
    </location>
</feature>
<feature type="compositionally biased region" description="Polar residues" evidence="1">
    <location>
        <begin position="746"/>
        <end position="786"/>
    </location>
</feature>
<feature type="compositionally biased region" description="Basic and acidic residues" evidence="1">
    <location>
        <begin position="795"/>
        <end position="819"/>
    </location>
</feature>
<feature type="compositionally biased region" description="Basic and acidic residues" evidence="1">
    <location>
        <begin position="1032"/>
        <end position="1071"/>
    </location>
</feature>
<feature type="region of interest" description="Disordered" evidence="1">
    <location>
        <begin position="1545"/>
        <end position="1578"/>
    </location>
</feature>
<name>A0A8B7Z2E3_ACAPL</name>
<feature type="region of interest" description="Disordered" evidence="1">
    <location>
        <begin position="903"/>
        <end position="1392"/>
    </location>
</feature>
<dbReference type="PANTHER" id="PTHR14726:SF1">
    <property type="entry name" value="JHY PROTEIN HOMOLOG"/>
    <property type="match status" value="1"/>
</dbReference>
<feature type="compositionally biased region" description="Basic and acidic residues" evidence="1">
    <location>
        <begin position="78"/>
        <end position="94"/>
    </location>
</feature>
<evidence type="ECO:0000313" key="2">
    <source>
        <dbReference type="Proteomes" id="UP000694845"/>
    </source>
</evidence>
<dbReference type="OMA" id="VLHERMY"/>
<dbReference type="Proteomes" id="UP000694845">
    <property type="component" value="Unplaced"/>
</dbReference>
<feature type="compositionally biased region" description="Low complexity" evidence="1">
    <location>
        <begin position="1230"/>
        <end position="1287"/>
    </location>
</feature>
<feature type="compositionally biased region" description="Basic and acidic residues" evidence="1">
    <location>
        <begin position="411"/>
        <end position="423"/>
    </location>
</feature>
<feature type="compositionally biased region" description="Basic and acidic residues" evidence="1">
    <location>
        <begin position="206"/>
        <end position="224"/>
    </location>
</feature>
<accession>A0A8B7Z2E3</accession>
<dbReference type="PANTHER" id="PTHR14726">
    <property type="entry name" value="JHY PROTEIN HOMOLOG"/>
    <property type="match status" value="1"/>
</dbReference>
<feature type="compositionally biased region" description="Polar residues" evidence="1">
    <location>
        <begin position="1"/>
        <end position="12"/>
    </location>
</feature>
<dbReference type="Pfam" id="PF15261">
    <property type="entry name" value="JHY"/>
    <property type="match status" value="2"/>
</dbReference>
<reference evidence="3" key="1">
    <citation type="submission" date="2025-08" db="UniProtKB">
        <authorList>
            <consortium name="RefSeq"/>
        </authorList>
    </citation>
    <scope>IDENTIFICATION</scope>
</reference>
<keyword evidence="2" id="KW-1185">Reference proteome</keyword>
<feature type="region of interest" description="Disordered" evidence="1">
    <location>
        <begin position="1"/>
        <end position="825"/>
    </location>
</feature>